<reference evidence="2 3" key="1">
    <citation type="submission" date="2021-06" db="EMBL/GenBank/DDBJ databases">
        <title>Caerostris darwini draft genome.</title>
        <authorList>
            <person name="Kono N."/>
            <person name="Arakawa K."/>
        </authorList>
    </citation>
    <scope>NUCLEOTIDE SEQUENCE [LARGE SCALE GENOMIC DNA]</scope>
</reference>
<feature type="compositionally biased region" description="Low complexity" evidence="1">
    <location>
        <begin position="64"/>
        <end position="84"/>
    </location>
</feature>
<dbReference type="AlphaFoldDB" id="A0AAV4UMJ0"/>
<name>A0AAV4UMJ0_9ARAC</name>
<keyword evidence="3" id="KW-1185">Reference proteome</keyword>
<evidence type="ECO:0000313" key="2">
    <source>
        <dbReference type="EMBL" id="GIY59080.1"/>
    </source>
</evidence>
<protein>
    <submittedName>
        <fullName evidence="2">Uncharacterized protein</fullName>
    </submittedName>
</protein>
<feature type="compositionally biased region" description="Low complexity" evidence="1">
    <location>
        <begin position="24"/>
        <end position="38"/>
    </location>
</feature>
<proteinExistence type="predicted"/>
<comment type="caution">
    <text evidence="2">The sequence shown here is derived from an EMBL/GenBank/DDBJ whole genome shotgun (WGS) entry which is preliminary data.</text>
</comment>
<evidence type="ECO:0000313" key="3">
    <source>
        <dbReference type="Proteomes" id="UP001054837"/>
    </source>
</evidence>
<accession>A0AAV4UMJ0</accession>
<organism evidence="2 3">
    <name type="scientific">Caerostris darwini</name>
    <dbReference type="NCBI Taxonomy" id="1538125"/>
    <lineage>
        <taxon>Eukaryota</taxon>
        <taxon>Metazoa</taxon>
        <taxon>Ecdysozoa</taxon>
        <taxon>Arthropoda</taxon>
        <taxon>Chelicerata</taxon>
        <taxon>Arachnida</taxon>
        <taxon>Araneae</taxon>
        <taxon>Araneomorphae</taxon>
        <taxon>Entelegynae</taxon>
        <taxon>Araneoidea</taxon>
        <taxon>Araneidae</taxon>
        <taxon>Caerostris</taxon>
    </lineage>
</organism>
<dbReference type="Proteomes" id="UP001054837">
    <property type="component" value="Unassembled WGS sequence"/>
</dbReference>
<feature type="region of interest" description="Disordered" evidence="1">
    <location>
        <begin position="15"/>
        <end position="94"/>
    </location>
</feature>
<gene>
    <name evidence="2" type="ORF">CDAR_387011</name>
</gene>
<sequence>MSIIFRTFPRYKTLSETAWRDGKSAGASTAAKASPSASGRRRRRTSTGMSPGAAASASPPPCPSSTARPLSPRSTGSRTTSRPPDSLPMKDDVV</sequence>
<evidence type="ECO:0000256" key="1">
    <source>
        <dbReference type="SAM" id="MobiDB-lite"/>
    </source>
</evidence>
<dbReference type="EMBL" id="BPLQ01011603">
    <property type="protein sequence ID" value="GIY59080.1"/>
    <property type="molecule type" value="Genomic_DNA"/>
</dbReference>
<feature type="compositionally biased region" description="Low complexity" evidence="1">
    <location>
        <begin position="46"/>
        <end position="57"/>
    </location>
</feature>